<dbReference type="PANTHER" id="PTHR12984">
    <property type="entry name" value="SCY1-RELATED S/T PROTEIN KINASE-LIKE"/>
    <property type="match status" value="1"/>
</dbReference>
<dbReference type="GO" id="GO:0004672">
    <property type="term" value="F:protein kinase activity"/>
    <property type="evidence" value="ECO:0007669"/>
    <property type="project" value="InterPro"/>
</dbReference>
<dbReference type="PROSITE" id="PS50011">
    <property type="entry name" value="PROTEIN_KINASE_DOM"/>
    <property type="match status" value="1"/>
</dbReference>
<protein>
    <submittedName>
        <fullName evidence="2">Kinase-like domain-containing protein</fullName>
    </submittedName>
</protein>
<keyword evidence="2" id="KW-0808">Transferase</keyword>
<dbReference type="AlphaFoldDB" id="A0A835ZEQ5"/>
<evidence type="ECO:0000313" key="2">
    <source>
        <dbReference type="EMBL" id="KAG5189980.1"/>
    </source>
</evidence>
<dbReference type="InterPro" id="IPR051177">
    <property type="entry name" value="CIK-Related_Protein"/>
</dbReference>
<dbReference type="InterPro" id="IPR000719">
    <property type="entry name" value="Prot_kinase_dom"/>
</dbReference>
<keyword evidence="3" id="KW-1185">Reference proteome</keyword>
<dbReference type="Gene3D" id="3.30.200.20">
    <property type="entry name" value="Phosphorylase Kinase, domain 1"/>
    <property type="match status" value="1"/>
</dbReference>
<dbReference type="SUPFAM" id="SSF48371">
    <property type="entry name" value="ARM repeat"/>
    <property type="match status" value="1"/>
</dbReference>
<accession>A0A835ZEQ5</accession>
<dbReference type="GO" id="GO:0005524">
    <property type="term" value="F:ATP binding"/>
    <property type="evidence" value="ECO:0007669"/>
    <property type="project" value="InterPro"/>
</dbReference>
<evidence type="ECO:0000259" key="1">
    <source>
        <dbReference type="PROSITE" id="PS50011"/>
    </source>
</evidence>
<dbReference type="Gene3D" id="1.10.510.10">
    <property type="entry name" value="Transferase(Phosphotransferase) domain 1"/>
    <property type="match status" value="1"/>
</dbReference>
<dbReference type="InterPro" id="IPR011009">
    <property type="entry name" value="Kinase-like_dom_sf"/>
</dbReference>
<dbReference type="Gene3D" id="1.25.10.10">
    <property type="entry name" value="Leucine-rich Repeat Variant"/>
    <property type="match status" value="1"/>
</dbReference>
<evidence type="ECO:0000313" key="3">
    <source>
        <dbReference type="Proteomes" id="UP000664859"/>
    </source>
</evidence>
<keyword evidence="2" id="KW-0418">Kinase</keyword>
<comment type="caution">
    <text evidence="2">The sequence shown here is derived from an EMBL/GenBank/DDBJ whole genome shotgun (WGS) entry which is preliminary data.</text>
</comment>
<dbReference type="InterPro" id="IPR016024">
    <property type="entry name" value="ARM-type_fold"/>
</dbReference>
<sequence length="545" mass="58971">MGNTAGGGGLPFDVGEEIMSYSRSSQGHWKMHKGVKRANGETVSIFRLAKKGTSPLAVEAGQRGFQKLRSLRHPYILACLDGAELDTDVVMATEEVVPLGDWLATRIEAGKKDDQIAWGMHCMCAALKFLHESCKQSHNNVCADTIFVTRGGDWKLGGMDLLSALDGSDNFLQIHQSIQVCAIGFVVCPERLQGSMHTLANLPLHIQDIWSLGRVLQVAYPEGTPPSLSKYVEKMMDARPERRPTPSQYLRCAFLKRPAVQHLQQLEDWSVASAEEKGTFLRGGTAIAACPRDALRHKLSALLLRDIEMAMAAAAAAPGGGGGAGGTRAVVATALPPLLDIEREAADAALSARVQPLLVALFTMNDRGVRAMLLSKVDAIAPRLDAATVNARLFDPLCAGFTDAAAQLRELTLKSMVVFTDKLSDKNMNDKLIRHLARLQGDPEDSIRTNTIIFLGKIAGKLKPAVRDKVLLPAFARGIRDPFPAARLAGLRATAACAAYCEPMDVCTRVLPVVMPCLVDQASHAVREAAFACVELYLAKVRRCF</sequence>
<dbReference type="InterPro" id="IPR011989">
    <property type="entry name" value="ARM-like"/>
</dbReference>
<proteinExistence type="predicted"/>
<dbReference type="SUPFAM" id="SSF56112">
    <property type="entry name" value="Protein kinase-like (PK-like)"/>
    <property type="match status" value="1"/>
</dbReference>
<name>A0A835ZEQ5_9STRA</name>
<gene>
    <name evidence="2" type="ORF">JKP88DRAFT_205808</name>
</gene>
<reference evidence="2" key="1">
    <citation type="submission" date="2021-02" db="EMBL/GenBank/DDBJ databases">
        <title>First Annotated Genome of the Yellow-green Alga Tribonema minus.</title>
        <authorList>
            <person name="Mahan K.M."/>
        </authorList>
    </citation>
    <scope>NUCLEOTIDE SEQUENCE</scope>
    <source>
        <strain evidence="2">UTEX B ZZ1240</strain>
    </source>
</reference>
<dbReference type="OrthoDB" id="447103at2759"/>
<dbReference type="EMBL" id="JAFCMP010000041">
    <property type="protein sequence ID" value="KAG5189980.1"/>
    <property type="molecule type" value="Genomic_DNA"/>
</dbReference>
<dbReference type="PANTHER" id="PTHR12984:SF3">
    <property type="entry name" value="N-TERMINAL KINASE-LIKE PROTEIN"/>
    <property type="match status" value="1"/>
</dbReference>
<organism evidence="2 3">
    <name type="scientific">Tribonema minus</name>
    <dbReference type="NCBI Taxonomy" id="303371"/>
    <lineage>
        <taxon>Eukaryota</taxon>
        <taxon>Sar</taxon>
        <taxon>Stramenopiles</taxon>
        <taxon>Ochrophyta</taxon>
        <taxon>PX clade</taxon>
        <taxon>Xanthophyceae</taxon>
        <taxon>Tribonematales</taxon>
        <taxon>Tribonemataceae</taxon>
        <taxon>Tribonema</taxon>
    </lineage>
</organism>
<dbReference type="Proteomes" id="UP000664859">
    <property type="component" value="Unassembled WGS sequence"/>
</dbReference>
<feature type="domain" description="Protein kinase" evidence="1">
    <location>
        <begin position="1"/>
        <end position="255"/>
    </location>
</feature>